<evidence type="ECO:0000313" key="12">
    <source>
        <dbReference type="Proteomes" id="UP000000305"/>
    </source>
</evidence>
<dbReference type="FunCoup" id="E9FZ75">
    <property type="interactions" value="63"/>
</dbReference>
<evidence type="ECO:0000256" key="8">
    <source>
        <dbReference type="ARBA" id="ARBA00023180"/>
    </source>
</evidence>
<keyword evidence="5 9" id="KW-1133">Transmembrane helix</keyword>
<dbReference type="PANTHER" id="PTHR42643">
    <property type="entry name" value="IONOTROPIC RECEPTOR 20A-RELATED"/>
    <property type="match status" value="1"/>
</dbReference>
<evidence type="ECO:0000256" key="3">
    <source>
        <dbReference type="ARBA" id="ARBA00022475"/>
    </source>
</evidence>
<sequence>MVRVTEQKLEPSEKGKGLFSYLLNQVESKIQQCDLLLQDVIPTQEHTQIVDITVPWVYTSASLLMHVPDESVNIYAVVKPFQWPIWVGLVISIVCVIFILYLLQRYFQENQLKTSSSLTRPRVKTLQTKAQGDAGPCPSNRLPFRIVAGAWSLAAFIFVQAYTSTLSTYVLTPINNPLVNSPYEIPEMKDVQLLGLHYHKDVILENFKKTGKCNLQLGKESLVNVMGSFALTKNSKYTTTVNRGLLEIIEAGLIDYWDVMLRPIPLQCLKNIGKDSNMLKLKSKKPPALTLKNLTGAFIILLLGFSLSLLAFLCEKIVSMPSRNRRRLMERAQMRLANKSANSFQEKV</sequence>
<dbReference type="GO" id="GO:0050906">
    <property type="term" value="P:detection of stimulus involved in sensory perception"/>
    <property type="evidence" value="ECO:0007669"/>
    <property type="project" value="UniProtKB-ARBA"/>
</dbReference>
<dbReference type="STRING" id="6669.E9FZ75"/>
<dbReference type="SUPFAM" id="SSF53850">
    <property type="entry name" value="Periplasmic binding protein-like II"/>
    <property type="match status" value="1"/>
</dbReference>
<dbReference type="InterPro" id="IPR052192">
    <property type="entry name" value="Insect_Ionotropic_Sensory_Rcpt"/>
</dbReference>
<dbReference type="FunFam" id="1.10.287.70:FF:000281">
    <property type="entry name" value="Uncharacterized protein"/>
    <property type="match status" value="1"/>
</dbReference>
<dbReference type="EMBL" id="GL732528">
    <property type="protein sequence ID" value="EFX87004.1"/>
    <property type="molecule type" value="Genomic_DNA"/>
</dbReference>
<comment type="subcellular location">
    <subcellularLocation>
        <location evidence="1">Cell membrane</location>
        <topology evidence="1">Multi-pass membrane protein</topology>
    </subcellularLocation>
</comment>
<keyword evidence="3" id="KW-1003">Cell membrane</keyword>
<dbReference type="KEGG" id="dpx:DAPPUDRAFT_235850"/>
<dbReference type="PANTHER" id="PTHR42643:SF24">
    <property type="entry name" value="IONOTROPIC RECEPTOR 60A"/>
    <property type="match status" value="1"/>
</dbReference>
<reference evidence="11 12" key="1">
    <citation type="journal article" date="2011" name="Science">
        <title>The ecoresponsive genome of Daphnia pulex.</title>
        <authorList>
            <person name="Colbourne J.K."/>
            <person name="Pfrender M.E."/>
            <person name="Gilbert D."/>
            <person name="Thomas W.K."/>
            <person name="Tucker A."/>
            <person name="Oakley T.H."/>
            <person name="Tokishita S."/>
            <person name="Aerts A."/>
            <person name="Arnold G.J."/>
            <person name="Basu M.K."/>
            <person name="Bauer D.J."/>
            <person name="Caceres C.E."/>
            <person name="Carmel L."/>
            <person name="Casola C."/>
            <person name="Choi J.H."/>
            <person name="Detter J.C."/>
            <person name="Dong Q."/>
            <person name="Dusheyko S."/>
            <person name="Eads B.D."/>
            <person name="Frohlich T."/>
            <person name="Geiler-Samerotte K.A."/>
            <person name="Gerlach D."/>
            <person name="Hatcher P."/>
            <person name="Jogdeo S."/>
            <person name="Krijgsveld J."/>
            <person name="Kriventseva E.V."/>
            <person name="Kultz D."/>
            <person name="Laforsch C."/>
            <person name="Lindquist E."/>
            <person name="Lopez J."/>
            <person name="Manak J.R."/>
            <person name="Muller J."/>
            <person name="Pangilinan J."/>
            <person name="Patwardhan R.P."/>
            <person name="Pitluck S."/>
            <person name="Pritham E.J."/>
            <person name="Rechtsteiner A."/>
            <person name="Rho M."/>
            <person name="Rogozin I.B."/>
            <person name="Sakarya O."/>
            <person name="Salamov A."/>
            <person name="Schaack S."/>
            <person name="Shapiro H."/>
            <person name="Shiga Y."/>
            <person name="Skalitzky C."/>
            <person name="Smith Z."/>
            <person name="Souvorov A."/>
            <person name="Sung W."/>
            <person name="Tang Z."/>
            <person name="Tsuchiya D."/>
            <person name="Tu H."/>
            <person name="Vos H."/>
            <person name="Wang M."/>
            <person name="Wolf Y.I."/>
            <person name="Yamagata H."/>
            <person name="Yamada T."/>
            <person name="Ye Y."/>
            <person name="Shaw J.R."/>
            <person name="Andrews J."/>
            <person name="Crease T.J."/>
            <person name="Tang H."/>
            <person name="Lucas S.M."/>
            <person name="Robertson H.M."/>
            <person name="Bork P."/>
            <person name="Koonin E.V."/>
            <person name="Zdobnov E.M."/>
            <person name="Grigoriev I.V."/>
            <person name="Lynch M."/>
            <person name="Boore J.L."/>
        </authorList>
    </citation>
    <scope>NUCLEOTIDE SEQUENCE [LARGE SCALE GENOMIC DNA]</scope>
</reference>
<protein>
    <recommendedName>
        <fullName evidence="10">Ionotropic glutamate receptor C-terminal domain-containing protein</fullName>
    </recommendedName>
</protein>
<dbReference type="InterPro" id="IPR001320">
    <property type="entry name" value="Iontro_rcpt_C"/>
</dbReference>
<evidence type="ECO:0000256" key="5">
    <source>
        <dbReference type="ARBA" id="ARBA00022989"/>
    </source>
</evidence>
<dbReference type="Pfam" id="PF00060">
    <property type="entry name" value="Lig_chan"/>
    <property type="match status" value="1"/>
</dbReference>
<dbReference type="AlphaFoldDB" id="E9FZ75"/>
<evidence type="ECO:0000256" key="7">
    <source>
        <dbReference type="ARBA" id="ARBA00023170"/>
    </source>
</evidence>
<evidence type="ECO:0000313" key="11">
    <source>
        <dbReference type="EMBL" id="EFX87004.1"/>
    </source>
</evidence>
<dbReference type="GO" id="GO:0015276">
    <property type="term" value="F:ligand-gated monoatomic ion channel activity"/>
    <property type="evidence" value="ECO:0007669"/>
    <property type="project" value="InterPro"/>
</dbReference>
<keyword evidence="6 9" id="KW-0472">Membrane</keyword>
<evidence type="ECO:0000256" key="9">
    <source>
        <dbReference type="SAM" id="Phobius"/>
    </source>
</evidence>
<evidence type="ECO:0000259" key="10">
    <source>
        <dbReference type="Pfam" id="PF00060"/>
    </source>
</evidence>
<keyword evidence="4 9" id="KW-0812">Transmembrane</keyword>
<dbReference type="Proteomes" id="UP000000305">
    <property type="component" value="Unassembled WGS sequence"/>
</dbReference>
<evidence type="ECO:0000256" key="1">
    <source>
        <dbReference type="ARBA" id="ARBA00004651"/>
    </source>
</evidence>
<keyword evidence="12" id="KW-1185">Reference proteome</keyword>
<organism evidence="11 12">
    <name type="scientific">Daphnia pulex</name>
    <name type="common">Water flea</name>
    <dbReference type="NCBI Taxonomy" id="6669"/>
    <lineage>
        <taxon>Eukaryota</taxon>
        <taxon>Metazoa</taxon>
        <taxon>Ecdysozoa</taxon>
        <taxon>Arthropoda</taxon>
        <taxon>Crustacea</taxon>
        <taxon>Branchiopoda</taxon>
        <taxon>Diplostraca</taxon>
        <taxon>Cladocera</taxon>
        <taxon>Anomopoda</taxon>
        <taxon>Daphniidae</taxon>
        <taxon>Daphnia</taxon>
    </lineage>
</organism>
<feature type="transmembrane region" description="Helical" evidence="9">
    <location>
        <begin position="294"/>
        <end position="318"/>
    </location>
</feature>
<name>E9FZ75_DAPPU</name>
<keyword evidence="8" id="KW-0325">Glycoprotein</keyword>
<evidence type="ECO:0000256" key="4">
    <source>
        <dbReference type="ARBA" id="ARBA00022692"/>
    </source>
</evidence>
<comment type="similarity">
    <text evidence="2">Belongs to the glutamate-gated ion channel (TC 1.A.10.1) family.</text>
</comment>
<feature type="domain" description="Ionotropic glutamate receptor C-terminal" evidence="10">
    <location>
        <begin position="83"/>
        <end position="305"/>
    </location>
</feature>
<keyword evidence="7" id="KW-0675">Receptor</keyword>
<dbReference type="InParanoid" id="E9FZ75"/>
<proteinExistence type="inferred from homology"/>
<feature type="transmembrane region" description="Helical" evidence="9">
    <location>
        <begin position="83"/>
        <end position="103"/>
    </location>
</feature>
<dbReference type="PhylomeDB" id="E9FZ75"/>
<dbReference type="HOGENOM" id="CLU_007257_4_2_1"/>
<dbReference type="GO" id="GO:0005886">
    <property type="term" value="C:plasma membrane"/>
    <property type="evidence" value="ECO:0007669"/>
    <property type="project" value="UniProtKB-SubCell"/>
</dbReference>
<feature type="transmembrane region" description="Helical" evidence="9">
    <location>
        <begin position="142"/>
        <end position="162"/>
    </location>
</feature>
<evidence type="ECO:0000256" key="6">
    <source>
        <dbReference type="ARBA" id="ARBA00023136"/>
    </source>
</evidence>
<dbReference type="OrthoDB" id="6373307at2759"/>
<dbReference type="eggNOG" id="KOG4440">
    <property type="taxonomic scope" value="Eukaryota"/>
</dbReference>
<dbReference type="Gene3D" id="1.10.287.70">
    <property type="match status" value="1"/>
</dbReference>
<evidence type="ECO:0000256" key="2">
    <source>
        <dbReference type="ARBA" id="ARBA00008685"/>
    </source>
</evidence>
<accession>E9FZ75</accession>
<gene>
    <name evidence="11" type="ORF">DAPPUDRAFT_235850</name>
</gene>